<evidence type="ECO:0000256" key="2">
    <source>
        <dbReference type="ARBA" id="ARBA00022602"/>
    </source>
</evidence>
<proteinExistence type="inferred from homology"/>
<keyword evidence="4" id="KW-0677">Repeat</keyword>
<evidence type="ECO:0008006" key="7">
    <source>
        <dbReference type="Google" id="ProtNLM"/>
    </source>
</evidence>
<evidence type="ECO:0000256" key="3">
    <source>
        <dbReference type="ARBA" id="ARBA00022679"/>
    </source>
</evidence>
<dbReference type="EMBL" id="KN832916">
    <property type="protein sequence ID" value="KIM92585.1"/>
    <property type="molecule type" value="Genomic_DNA"/>
</dbReference>
<protein>
    <recommendedName>
        <fullName evidence="7">Protein prenyltransferase</fullName>
    </recommendedName>
</protein>
<keyword evidence="2" id="KW-0637">Prenyltransferase</keyword>
<dbReference type="Pfam" id="PF01239">
    <property type="entry name" value="PPTA"/>
    <property type="match status" value="1"/>
</dbReference>
<evidence type="ECO:0000256" key="1">
    <source>
        <dbReference type="ARBA" id="ARBA00006734"/>
    </source>
</evidence>
<gene>
    <name evidence="5" type="ORF">OIDMADRAFT_139430</name>
</gene>
<dbReference type="GO" id="GO:0005737">
    <property type="term" value="C:cytoplasm"/>
    <property type="evidence" value="ECO:0007669"/>
    <property type="project" value="TreeGrafter"/>
</dbReference>
<sequence length="351" mass="39311">MSRALDKDTTATIKSGNLQVAYDDLVKALFSSTTSELLEIEILGKSHALPAGSNVLVDGNGIAFPKSTVLQGFIVARQILFKYLPNLQERPQEVRNAAAVVLLMDPEHITAANARKRVIELYRLRPVEELRAELMRELWWVDSMLTARLYRHTKSPTLWGHRRWVLQVCQSVGMPYDMQRDLTTVILVAAERHARNYYAWLHLRWVVLNLQSKTSDSGGGIAEGFDGSKLLSTVKTWCLRHQDDTAGFSFLLFCLVEHPEALTGGESSIENKSSICKALLDLAVSFKWTNESVWAFLRALVASGVTEEQRIAFFESIKVLAEARFGNAKAQSTLQAARDWCLANEMGVTRG</sequence>
<evidence type="ECO:0000256" key="4">
    <source>
        <dbReference type="ARBA" id="ARBA00022737"/>
    </source>
</evidence>
<accession>A0A0C3G8N8</accession>
<keyword evidence="6" id="KW-1185">Reference proteome</keyword>
<dbReference type="AlphaFoldDB" id="A0A0C3G8N8"/>
<reference evidence="6" key="2">
    <citation type="submission" date="2015-01" db="EMBL/GenBank/DDBJ databases">
        <title>Evolutionary Origins and Diversification of the Mycorrhizal Mutualists.</title>
        <authorList>
            <consortium name="DOE Joint Genome Institute"/>
            <consortium name="Mycorrhizal Genomics Consortium"/>
            <person name="Kohler A."/>
            <person name="Kuo A."/>
            <person name="Nagy L.G."/>
            <person name="Floudas D."/>
            <person name="Copeland A."/>
            <person name="Barry K.W."/>
            <person name="Cichocki N."/>
            <person name="Veneault-Fourrey C."/>
            <person name="LaButti K."/>
            <person name="Lindquist E.A."/>
            <person name="Lipzen A."/>
            <person name="Lundell T."/>
            <person name="Morin E."/>
            <person name="Murat C."/>
            <person name="Riley R."/>
            <person name="Ohm R."/>
            <person name="Sun H."/>
            <person name="Tunlid A."/>
            <person name="Henrissat B."/>
            <person name="Grigoriev I.V."/>
            <person name="Hibbett D.S."/>
            <person name="Martin F."/>
        </authorList>
    </citation>
    <scope>NUCLEOTIDE SEQUENCE [LARGE SCALE GENOMIC DNA]</scope>
    <source>
        <strain evidence="6">Zn</strain>
    </source>
</reference>
<dbReference type="Gene3D" id="1.25.40.120">
    <property type="entry name" value="Protein prenylyltransferase"/>
    <property type="match status" value="1"/>
</dbReference>
<comment type="similarity">
    <text evidence="1">Belongs to the protein prenyltransferase subunit alpha family.</text>
</comment>
<dbReference type="InParanoid" id="A0A0C3G8N8"/>
<organism evidence="5 6">
    <name type="scientific">Oidiodendron maius (strain Zn)</name>
    <dbReference type="NCBI Taxonomy" id="913774"/>
    <lineage>
        <taxon>Eukaryota</taxon>
        <taxon>Fungi</taxon>
        <taxon>Dikarya</taxon>
        <taxon>Ascomycota</taxon>
        <taxon>Pezizomycotina</taxon>
        <taxon>Leotiomycetes</taxon>
        <taxon>Leotiomycetes incertae sedis</taxon>
        <taxon>Myxotrichaceae</taxon>
        <taxon>Oidiodendron</taxon>
    </lineage>
</organism>
<dbReference type="InterPro" id="IPR002088">
    <property type="entry name" value="Prenyl_trans_a"/>
</dbReference>
<dbReference type="SUPFAM" id="SSF48439">
    <property type="entry name" value="Protein prenylyltransferase"/>
    <property type="match status" value="1"/>
</dbReference>
<dbReference type="PANTHER" id="PTHR11129">
    <property type="entry name" value="PROTEIN FARNESYLTRANSFERASE ALPHA SUBUNIT/RAB GERANYLGERANYL TRANSFERASE ALPHA SUBUNIT"/>
    <property type="match status" value="1"/>
</dbReference>
<keyword evidence="3" id="KW-0808">Transferase</keyword>
<name>A0A0C3G8N8_OIDMZ</name>
<dbReference type="PANTHER" id="PTHR11129:SF3">
    <property type="entry name" value="PROTEIN PRENYLTRANSFERASE ALPHA SUBUNIT REPEAT-CONTAINING PROTEIN 1"/>
    <property type="match status" value="1"/>
</dbReference>
<dbReference type="HOGENOM" id="CLU_044597_1_0_1"/>
<dbReference type="Proteomes" id="UP000054321">
    <property type="component" value="Unassembled WGS sequence"/>
</dbReference>
<dbReference type="GO" id="GO:0008318">
    <property type="term" value="F:protein prenyltransferase activity"/>
    <property type="evidence" value="ECO:0007669"/>
    <property type="project" value="InterPro"/>
</dbReference>
<evidence type="ECO:0000313" key="5">
    <source>
        <dbReference type="EMBL" id="KIM92585.1"/>
    </source>
</evidence>
<evidence type="ECO:0000313" key="6">
    <source>
        <dbReference type="Proteomes" id="UP000054321"/>
    </source>
</evidence>
<reference evidence="5 6" key="1">
    <citation type="submission" date="2014-04" db="EMBL/GenBank/DDBJ databases">
        <authorList>
            <consortium name="DOE Joint Genome Institute"/>
            <person name="Kuo A."/>
            <person name="Martino E."/>
            <person name="Perotto S."/>
            <person name="Kohler A."/>
            <person name="Nagy L.G."/>
            <person name="Floudas D."/>
            <person name="Copeland A."/>
            <person name="Barry K.W."/>
            <person name="Cichocki N."/>
            <person name="Veneault-Fourrey C."/>
            <person name="LaButti K."/>
            <person name="Lindquist E.A."/>
            <person name="Lipzen A."/>
            <person name="Lundell T."/>
            <person name="Morin E."/>
            <person name="Murat C."/>
            <person name="Sun H."/>
            <person name="Tunlid A."/>
            <person name="Henrissat B."/>
            <person name="Grigoriev I.V."/>
            <person name="Hibbett D.S."/>
            <person name="Martin F."/>
            <person name="Nordberg H.P."/>
            <person name="Cantor M.N."/>
            <person name="Hua S.X."/>
        </authorList>
    </citation>
    <scope>NUCLEOTIDE SEQUENCE [LARGE SCALE GENOMIC DNA]</scope>
    <source>
        <strain evidence="5 6">Zn</strain>
    </source>
</reference>
<dbReference type="OrthoDB" id="5358702at2759"/>